<dbReference type="RefSeq" id="WP_015534756.1">
    <property type="nucleotide sequence ID" value="NZ_BLYL01000010.1"/>
</dbReference>
<reference evidence="1" key="1">
    <citation type="submission" date="2020-06" db="EMBL/GenBank/DDBJ databases">
        <title>Characterization of fructooligosaccharide metabolism and fructooligosaccharide-degrading enzymes in human commensal butyrate producers.</title>
        <authorList>
            <person name="Tanno H."/>
            <person name="Fujii T."/>
            <person name="Hirano K."/>
            <person name="Maeno S."/>
            <person name="Tonozuka T."/>
            <person name="Sakamoto M."/>
            <person name="Ohkuma M."/>
            <person name="Tochio T."/>
            <person name="Endo A."/>
        </authorList>
    </citation>
    <scope>NUCLEOTIDE SEQUENCE</scope>
    <source>
        <strain evidence="1">JCM 31265</strain>
    </source>
</reference>
<evidence type="ECO:0000313" key="2">
    <source>
        <dbReference type="Proteomes" id="UP000660047"/>
    </source>
</evidence>
<proteinExistence type="predicted"/>
<protein>
    <submittedName>
        <fullName evidence="1">Uncharacterized protein</fullName>
    </submittedName>
</protein>
<evidence type="ECO:0000313" key="1">
    <source>
        <dbReference type="EMBL" id="GFO94790.1"/>
    </source>
</evidence>
<dbReference type="AlphaFoldDB" id="A0AAI9NZ77"/>
<gene>
    <name evidence="1" type="ORF">COEU31_18360</name>
</gene>
<organism evidence="1 2">
    <name type="scientific">Coprococcus eutactus</name>
    <dbReference type="NCBI Taxonomy" id="33043"/>
    <lineage>
        <taxon>Bacteria</taxon>
        <taxon>Bacillati</taxon>
        <taxon>Bacillota</taxon>
        <taxon>Clostridia</taxon>
        <taxon>Lachnospirales</taxon>
        <taxon>Lachnospiraceae</taxon>
        <taxon>Coprococcus</taxon>
    </lineage>
</organism>
<dbReference type="EMBL" id="BLYL01000010">
    <property type="protein sequence ID" value="GFO94790.1"/>
    <property type="molecule type" value="Genomic_DNA"/>
</dbReference>
<sequence>MSKKTAIIISIVLFIILCGLIVCEKKWPTAGTDLLMLNVLR</sequence>
<dbReference type="Proteomes" id="UP000660047">
    <property type="component" value="Unassembled WGS sequence"/>
</dbReference>
<name>A0AAI9NZ77_9FIRM</name>
<accession>A0AAI9NZ77</accession>
<comment type="caution">
    <text evidence="1">The sequence shown here is derived from an EMBL/GenBank/DDBJ whole genome shotgun (WGS) entry which is preliminary data.</text>
</comment>